<dbReference type="RefSeq" id="WP_126163449.1">
    <property type="nucleotide sequence ID" value="NZ_RQPJ01000021.1"/>
</dbReference>
<dbReference type="Proteomes" id="UP000267585">
    <property type="component" value="Unassembled WGS sequence"/>
</dbReference>
<dbReference type="NCBIfam" id="TIGR00020">
    <property type="entry name" value="prfB"/>
    <property type="match status" value="1"/>
</dbReference>
<dbReference type="SUPFAM" id="SSF75620">
    <property type="entry name" value="Release factor"/>
    <property type="match status" value="1"/>
</dbReference>
<dbReference type="Pfam" id="PF00472">
    <property type="entry name" value="RF-1"/>
    <property type="match status" value="1"/>
</dbReference>
<comment type="caution">
    <text evidence="7">The sequence shown here is derived from an EMBL/GenBank/DDBJ whole genome shotgun (WGS) entry which is preliminary data.</text>
</comment>
<dbReference type="PROSITE" id="PS00745">
    <property type="entry name" value="RF_PROK_I"/>
    <property type="match status" value="1"/>
</dbReference>
<comment type="PTM">
    <text evidence="4">Methylated by PrmC. Methylation increases the termination efficiency of RF2.</text>
</comment>
<keyword evidence="3 4" id="KW-0648">Protein biosynthesis</keyword>
<accession>A0A3S0AJQ9</accession>
<evidence type="ECO:0000313" key="8">
    <source>
        <dbReference type="Proteomes" id="UP000267585"/>
    </source>
</evidence>
<sequence>MITTDHYKSLIDRLGALRRYLDIDAKLIEIENEEEKTLAPDFWDNPQQAQAQMKLIQSKKQWVDDFNAAKGLVADLEIFLEFQKEGEMSEGEVENHHGKTIDAIEKLEFKNMLSAEGDELTAILQITAGAGGTESCDWASMLMRMYMMWSEKNGYKVKELNYQEGDVAGIKTVTLEIEGDYSFGWLKGENGVHRLVRISPFDSNAKRHTSFASVYVYPLVDDSIEIDINPADVEITTARSSGAGGQNVNKVETKVQLTHKPSGIQISCSDSRSQHDNRATALKMLKSQLYEIELRKKMEARQEIESSKMKIEWGSQIRNYVMHPYKLVKDVRTGEETGNVEAVMDGSIDQFLKAYLMMMGQKEEI</sequence>
<protein>
    <recommendedName>
        <fullName evidence="4 5">Peptide chain release factor 2</fullName>
        <shortName evidence="4">RF-2</shortName>
    </recommendedName>
</protein>
<dbReference type="InterPro" id="IPR004374">
    <property type="entry name" value="PrfB"/>
</dbReference>
<evidence type="ECO:0000313" key="7">
    <source>
        <dbReference type="EMBL" id="RTE51764.1"/>
    </source>
</evidence>
<proteinExistence type="inferred from homology"/>
<dbReference type="InterPro" id="IPR005139">
    <property type="entry name" value="PCRF"/>
</dbReference>
<dbReference type="PANTHER" id="PTHR43116">
    <property type="entry name" value="PEPTIDE CHAIN RELEASE FACTOR 2"/>
    <property type="match status" value="1"/>
</dbReference>
<dbReference type="Pfam" id="PF03462">
    <property type="entry name" value="PCRF"/>
    <property type="match status" value="1"/>
</dbReference>
<feature type="modified residue" description="N5-methylglutamine" evidence="4">
    <location>
        <position position="246"/>
    </location>
</feature>
<dbReference type="PANTHER" id="PTHR43116:SF3">
    <property type="entry name" value="CLASS I PEPTIDE CHAIN RELEASE FACTOR"/>
    <property type="match status" value="1"/>
</dbReference>
<evidence type="ECO:0000256" key="2">
    <source>
        <dbReference type="ARBA" id="ARBA00022481"/>
    </source>
</evidence>
<comment type="similarity">
    <text evidence="1 4">Belongs to the prokaryotic/mitochondrial release factor family.</text>
</comment>
<comment type="subcellular location">
    <subcellularLocation>
        <location evidence="4">Cytoplasm</location>
    </subcellularLocation>
</comment>
<evidence type="ECO:0000259" key="6">
    <source>
        <dbReference type="PROSITE" id="PS00745"/>
    </source>
</evidence>
<dbReference type="AlphaFoldDB" id="A0A3S0AJQ9"/>
<dbReference type="HAMAP" id="MF_00094">
    <property type="entry name" value="Rel_fac_2"/>
    <property type="match status" value="1"/>
</dbReference>
<dbReference type="OrthoDB" id="9806673at2"/>
<evidence type="ECO:0000256" key="5">
    <source>
        <dbReference type="NCBIfam" id="TIGR00020"/>
    </source>
</evidence>
<evidence type="ECO:0000256" key="4">
    <source>
        <dbReference type="HAMAP-Rule" id="MF_00094"/>
    </source>
</evidence>
<comment type="function">
    <text evidence="4">Peptide chain release factor 2 directs the termination of translation in response to the peptide chain termination codons UGA and UAA.</text>
</comment>
<keyword evidence="4" id="KW-0963">Cytoplasm</keyword>
<organism evidence="7 8">
    <name type="scientific">Arenibacter aquaticus</name>
    <dbReference type="NCBI Taxonomy" id="2489054"/>
    <lineage>
        <taxon>Bacteria</taxon>
        <taxon>Pseudomonadati</taxon>
        <taxon>Bacteroidota</taxon>
        <taxon>Flavobacteriia</taxon>
        <taxon>Flavobacteriales</taxon>
        <taxon>Flavobacteriaceae</taxon>
        <taxon>Arenibacter</taxon>
    </lineage>
</organism>
<dbReference type="SMART" id="SM00937">
    <property type="entry name" value="PCRF"/>
    <property type="match status" value="1"/>
</dbReference>
<dbReference type="GO" id="GO:0005737">
    <property type="term" value="C:cytoplasm"/>
    <property type="evidence" value="ECO:0007669"/>
    <property type="project" value="UniProtKB-SubCell"/>
</dbReference>
<dbReference type="EMBL" id="RQPJ01000021">
    <property type="protein sequence ID" value="RTE51764.1"/>
    <property type="molecule type" value="Genomic_DNA"/>
</dbReference>
<reference evidence="7 8" key="1">
    <citation type="submission" date="2018-11" db="EMBL/GenBank/DDBJ databases">
        <title>Arenibacter aquaticus sp.nov., a marine bacterium isolated from surface seawater in the South China Sea.</title>
        <authorList>
            <person name="Guo J."/>
            <person name="Sun J."/>
        </authorList>
    </citation>
    <scope>NUCLEOTIDE SEQUENCE [LARGE SCALE GENOMIC DNA]</scope>
    <source>
        <strain evidence="7 8">GUO666</strain>
    </source>
</reference>
<dbReference type="InterPro" id="IPR045853">
    <property type="entry name" value="Pep_chain_release_fac_I_sf"/>
</dbReference>
<evidence type="ECO:0000256" key="3">
    <source>
        <dbReference type="ARBA" id="ARBA00022917"/>
    </source>
</evidence>
<feature type="domain" description="Prokaryotic-type class I peptide chain release factors" evidence="6">
    <location>
        <begin position="239"/>
        <end position="255"/>
    </location>
</feature>
<dbReference type="Gene3D" id="3.30.70.1660">
    <property type="match status" value="1"/>
</dbReference>
<keyword evidence="2 4" id="KW-0488">Methylation</keyword>
<evidence type="ECO:0000256" key="1">
    <source>
        <dbReference type="ARBA" id="ARBA00010835"/>
    </source>
</evidence>
<gene>
    <name evidence="4" type="primary">prfB</name>
    <name evidence="7" type="ORF">EHW67_16265</name>
</gene>
<dbReference type="Gene3D" id="1.20.58.410">
    <property type="entry name" value="Release factor"/>
    <property type="match status" value="1"/>
</dbReference>
<name>A0A3S0AJQ9_9FLAO</name>
<dbReference type="InterPro" id="IPR000352">
    <property type="entry name" value="Pep_chain_release_fac_I"/>
</dbReference>
<dbReference type="Gene3D" id="3.30.160.20">
    <property type="match status" value="1"/>
</dbReference>
<dbReference type="GO" id="GO:0016149">
    <property type="term" value="F:translation release factor activity, codon specific"/>
    <property type="evidence" value="ECO:0007669"/>
    <property type="project" value="UniProtKB-UniRule"/>
</dbReference>
<keyword evidence="8" id="KW-1185">Reference proteome</keyword>